<gene>
    <name evidence="1" type="ORF">HID58_003998</name>
</gene>
<dbReference type="Proteomes" id="UP000824890">
    <property type="component" value="Unassembled WGS sequence"/>
</dbReference>
<reference evidence="1 2" key="1">
    <citation type="submission" date="2021-05" db="EMBL/GenBank/DDBJ databases">
        <title>Genome Assembly of Synthetic Allotetraploid Brassica napus Reveals Homoeologous Exchanges between Subgenomes.</title>
        <authorList>
            <person name="Davis J.T."/>
        </authorList>
    </citation>
    <scope>NUCLEOTIDE SEQUENCE [LARGE SCALE GENOMIC DNA]</scope>
    <source>
        <strain evidence="2">cv. Da-Ae</strain>
        <tissue evidence="1">Seedling</tissue>
    </source>
</reference>
<evidence type="ECO:0000313" key="1">
    <source>
        <dbReference type="EMBL" id="KAH0855659.1"/>
    </source>
</evidence>
<organism evidence="1 2">
    <name type="scientific">Brassica napus</name>
    <name type="common">Rape</name>
    <dbReference type="NCBI Taxonomy" id="3708"/>
    <lineage>
        <taxon>Eukaryota</taxon>
        <taxon>Viridiplantae</taxon>
        <taxon>Streptophyta</taxon>
        <taxon>Embryophyta</taxon>
        <taxon>Tracheophyta</taxon>
        <taxon>Spermatophyta</taxon>
        <taxon>Magnoliopsida</taxon>
        <taxon>eudicotyledons</taxon>
        <taxon>Gunneridae</taxon>
        <taxon>Pentapetalae</taxon>
        <taxon>rosids</taxon>
        <taxon>malvids</taxon>
        <taxon>Brassicales</taxon>
        <taxon>Brassicaceae</taxon>
        <taxon>Brassiceae</taxon>
        <taxon>Brassica</taxon>
    </lineage>
</organism>
<evidence type="ECO:0000313" key="2">
    <source>
        <dbReference type="Proteomes" id="UP000824890"/>
    </source>
</evidence>
<sequence length="196" mass="22013">MIGEARPRFRKTQQRVKQTETTVTLTQPAWKFQRNDVRSVVMVDSMAGEAPSFSKSAKIPEADVSTPIGPETVSKPAKPTLPEPLEVFSVDYQLFVLACEVYRNTDLFGQVNLRGVQLSLSGRGGDGSPISGLNLLAEEVEKGTRSDNVIKIHRRTLVGCLPFGLMNLTSFRRNGKVVKRHRQILKITRHRQRMIR</sequence>
<accession>A0ABQ7XJU4</accession>
<keyword evidence="2" id="KW-1185">Reference proteome</keyword>
<proteinExistence type="predicted"/>
<name>A0ABQ7XJU4_BRANA</name>
<protein>
    <submittedName>
        <fullName evidence="1">Uncharacterized protein</fullName>
    </submittedName>
</protein>
<comment type="caution">
    <text evidence="1">The sequence shown here is derived from an EMBL/GenBank/DDBJ whole genome shotgun (WGS) entry which is preliminary data.</text>
</comment>
<dbReference type="EMBL" id="JAGKQM010000028">
    <property type="protein sequence ID" value="KAH0855659.1"/>
    <property type="molecule type" value="Genomic_DNA"/>
</dbReference>